<gene>
    <name evidence="1" type="ORF">CEXT_74861</name>
</gene>
<reference evidence="1 2" key="1">
    <citation type="submission" date="2021-06" db="EMBL/GenBank/DDBJ databases">
        <title>Caerostris extrusa draft genome.</title>
        <authorList>
            <person name="Kono N."/>
            <person name="Arakawa K."/>
        </authorList>
    </citation>
    <scope>NUCLEOTIDE SEQUENCE [LARGE SCALE GENOMIC DNA]</scope>
</reference>
<proteinExistence type="predicted"/>
<dbReference type="Proteomes" id="UP001054945">
    <property type="component" value="Unassembled WGS sequence"/>
</dbReference>
<name>A0AAV4S9W8_CAEEX</name>
<comment type="caution">
    <text evidence="1">The sequence shown here is derived from an EMBL/GenBank/DDBJ whole genome shotgun (WGS) entry which is preliminary data.</text>
</comment>
<protein>
    <submittedName>
        <fullName evidence="1">Uncharacterized protein</fullName>
    </submittedName>
</protein>
<evidence type="ECO:0000313" key="1">
    <source>
        <dbReference type="EMBL" id="GIY29142.1"/>
    </source>
</evidence>
<sequence length="104" mass="12131">MRQWLMKNTQQPFLDYVVKTHKSVGDPIIRLHLPTVSHFHLLHVLHFLLLLHNRRIFILLHAPQTSHLLYVVNAVLTPLSHAFWSPLGSALHKKKKCSPVVYFV</sequence>
<dbReference type="EMBL" id="BPLR01009026">
    <property type="protein sequence ID" value="GIY29142.1"/>
    <property type="molecule type" value="Genomic_DNA"/>
</dbReference>
<dbReference type="AlphaFoldDB" id="A0AAV4S9W8"/>
<evidence type="ECO:0000313" key="2">
    <source>
        <dbReference type="Proteomes" id="UP001054945"/>
    </source>
</evidence>
<accession>A0AAV4S9W8</accession>
<organism evidence="1 2">
    <name type="scientific">Caerostris extrusa</name>
    <name type="common">Bark spider</name>
    <name type="synonym">Caerostris bankana</name>
    <dbReference type="NCBI Taxonomy" id="172846"/>
    <lineage>
        <taxon>Eukaryota</taxon>
        <taxon>Metazoa</taxon>
        <taxon>Ecdysozoa</taxon>
        <taxon>Arthropoda</taxon>
        <taxon>Chelicerata</taxon>
        <taxon>Arachnida</taxon>
        <taxon>Araneae</taxon>
        <taxon>Araneomorphae</taxon>
        <taxon>Entelegynae</taxon>
        <taxon>Araneoidea</taxon>
        <taxon>Araneidae</taxon>
        <taxon>Caerostris</taxon>
    </lineage>
</organism>
<keyword evidence="2" id="KW-1185">Reference proteome</keyword>